<dbReference type="EMBL" id="JASCQO010000054">
    <property type="protein sequence ID" value="MDI5935969.1"/>
    <property type="molecule type" value="Genomic_DNA"/>
</dbReference>
<dbReference type="Proteomes" id="UP001244242">
    <property type="component" value="Unassembled WGS sequence"/>
</dbReference>
<evidence type="ECO:0000313" key="2">
    <source>
        <dbReference type="EMBL" id="MDI5935969.1"/>
    </source>
</evidence>
<evidence type="ECO:0000256" key="1">
    <source>
        <dbReference type="SAM" id="MobiDB-lite"/>
    </source>
</evidence>
<keyword evidence="3" id="KW-1185">Reference proteome</keyword>
<protein>
    <submittedName>
        <fullName evidence="2">Preprotein translocase subunit YajC</fullName>
    </submittedName>
</protein>
<reference evidence="2 3" key="1">
    <citation type="submission" date="2023-04" db="EMBL/GenBank/DDBJ databases">
        <title>Halomonas strains isolated from rhizosphere soil.</title>
        <authorList>
            <person name="Xu L."/>
            <person name="Sun J.-Q."/>
        </authorList>
    </citation>
    <scope>NUCLEOTIDE SEQUENCE [LARGE SCALE GENOMIC DNA]</scope>
    <source>
        <strain evidence="2 3">LN1S58</strain>
    </source>
</reference>
<evidence type="ECO:0000313" key="3">
    <source>
        <dbReference type="Proteomes" id="UP001244242"/>
    </source>
</evidence>
<comment type="caution">
    <text evidence="2">The sequence shown here is derived from an EMBL/GenBank/DDBJ whole genome shotgun (WGS) entry which is preliminary data.</text>
</comment>
<gene>
    <name evidence="2" type="ORF">QLQ84_19435</name>
</gene>
<organism evidence="2 3">
    <name type="scientific">Halomonas kalidii</name>
    <dbReference type="NCBI Taxonomy" id="3043293"/>
    <lineage>
        <taxon>Bacteria</taxon>
        <taxon>Pseudomonadati</taxon>
        <taxon>Pseudomonadota</taxon>
        <taxon>Gammaproteobacteria</taxon>
        <taxon>Oceanospirillales</taxon>
        <taxon>Halomonadaceae</taxon>
        <taxon>Halomonas</taxon>
    </lineage>
</organism>
<dbReference type="RefSeq" id="WP_282723390.1">
    <property type="nucleotide sequence ID" value="NZ_JASCQO010000054.1"/>
</dbReference>
<proteinExistence type="predicted"/>
<feature type="region of interest" description="Disordered" evidence="1">
    <location>
        <begin position="159"/>
        <end position="179"/>
    </location>
</feature>
<name>A0ABT6VPQ9_9GAMM</name>
<accession>A0ABT6VPQ9</accession>
<sequence length="179" mass="20620">MTWLIILFVLMLVISPVMWLRPSPRQRRVAGLRSEAMKTGLSVKLETPPLHDTRTAMPAYRWHYPPGRPGPDFVLVRDSESGASLRPFAHGWRWRREPLRPLPEALETRFKGLLSRLPQDALVIESSRQALTLWWWESQDFARFSTYLEDFTALRDGLAGRPDVPEATDATDVLGSRRE</sequence>